<dbReference type="InterPro" id="IPR011991">
    <property type="entry name" value="ArsR-like_HTH"/>
</dbReference>
<dbReference type="CDD" id="cd00090">
    <property type="entry name" value="HTH_ARSR"/>
    <property type="match status" value="1"/>
</dbReference>
<dbReference type="EMBL" id="CP095005">
    <property type="protein sequence ID" value="UOO93866.1"/>
    <property type="molecule type" value="Genomic_DNA"/>
</dbReference>
<dbReference type="InterPro" id="IPR036390">
    <property type="entry name" value="WH_DNA-bd_sf"/>
</dbReference>
<dbReference type="InterPro" id="IPR013561">
    <property type="entry name" value="FilR1_middle_dom"/>
</dbReference>
<feature type="domain" description="Methanogenesis regulatory protein FilR1 middle" evidence="1">
    <location>
        <begin position="122"/>
        <end position="250"/>
    </location>
</feature>
<dbReference type="Pfam" id="PF08350">
    <property type="entry name" value="FilR1_middle"/>
    <property type="match status" value="1"/>
</dbReference>
<evidence type="ECO:0000313" key="6">
    <source>
        <dbReference type="Proteomes" id="UP001500962"/>
    </source>
</evidence>
<organism evidence="3 6">
    <name type="scientific">Halococcus dombrowskii</name>
    <dbReference type="NCBI Taxonomy" id="179637"/>
    <lineage>
        <taxon>Archaea</taxon>
        <taxon>Methanobacteriati</taxon>
        <taxon>Methanobacteriota</taxon>
        <taxon>Stenosarchaea group</taxon>
        <taxon>Halobacteria</taxon>
        <taxon>Halobacteriales</taxon>
        <taxon>Halococcaceae</taxon>
        <taxon>Halococcus</taxon>
    </lineage>
</organism>
<dbReference type="Gene3D" id="1.10.10.10">
    <property type="entry name" value="Winged helix-like DNA-binding domain superfamily/Winged helix DNA-binding domain"/>
    <property type="match status" value="1"/>
</dbReference>
<evidence type="ECO:0000259" key="2">
    <source>
        <dbReference type="Pfam" id="PF25213"/>
    </source>
</evidence>
<evidence type="ECO:0000313" key="4">
    <source>
        <dbReference type="EMBL" id="UOO93866.1"/>
    </source>
</evidence>
<proteinExistence type="predicted"/>
<dbReference type="Proteomes" id="UP000830542">
    <property type="component" value="Chromosome"/>
</dbReference>
<evidence type="ECO:0000259" key="1">
    <source>
        <dbReference type="Pfam" id="PF08350"/>
    </source>
</evidence>
<dbReference type="InterPro" id="IPR057527">
    <property type="entry name" value="HVO_A0261-like_N"/>
</dbReference>
<dbReference type="EMBL" id="BAAADN010000030">
    <property type="protein sequence ID" value="GAA0463191.1"/>
    <property type="molecule type" value="Genomic_DNA"/>
</dbReference>
<dbReference type="Pfam" id="PF25213">
    <property type="entry name" value="HVO_A0261_N"/>
    <property type="match status" value="1"/>
</dbReference>
<evidence type="ECO:0000313" key="5">
    <source>
        <dbReference type="Proteomes" id="UP000830542"/>
    </source>
</evidence>
<dbReference type="AlphaFoldDB" id="A0AAV3SG02"/>
<dbReference type="RefSeq" id="WP_244698371.1">
    <property type="nucleotide sequence ID" value="NZ_BAAADN010000030.1"/>
</dbReference>
<reference evidence="3" key="1">
    <citation type="journal article" date="2014" name="Int. J. Syst. Evol. Microbiol.">
        <title>Complete genome sequence of Corynebacterium casei LMG S-19264T (=DSM 44701T), isolated from a smear-ripened cheese.</title>
        <authorList>
            <consortium name="US DOE Joint Genome Institute (JGI-PGF)"/>
            <person name="Walter F."/>
            <person name="Albersmeier A."/>
            <person name="Kalinowski J."/>
            <person name="Ruckert C."/>
        </authorList>
    </citation>
    <scope>NUCLEOTIDE SEQUENCE</scope>
    <source>
        <strain evidence="3">JCM 12289</strain>
    </source>
</reference>
<reference evidence="4" key="2">
    <citation type="submission" date="2022-04" db="EMBL/GenBank/DDBJ databases">
        <title>Sequencing and genomic assembly of Halococcus dombrowskii.</title>
        <authorList>
            <person name="Lim S.W."/>
            <person name="MacLea K.S."/>
        </authorList>
    </citation>
    <scope>NUCLEOTIDE SEQUENCE</scope>
    <source>
        <strain evidence="4">H4</strain>
    </source>
</reference>
<dbReference type="GeneID" id="71761731"/>
<keyword evidence="5" id="KW-1185">Reference proteome</keyword>
<feature type="domain" description="HVO-A0261-like N-terminal" evidence="2">
    <location>
        <begin position="5"/>
        <end position="88"/>
    </location>
</feature>
<evidence type="ECO:0000313" key="3">
    <source>
        <dbReference type="EMBL" id="GAA0463191.1"/>
    </source>
</evidence>
<dbReference type="SUPFAM" id="SSF46785">
    <property type="entry name" value="Winged helix' DNA-binding domain"/>
    <property type="match status" value="1"/>
</dbReference>
<dbReference type="KEGG" id="hdo:MUK72_07745"/>
<sequence length="266" mass="29381">MASWEHVAFLAGSENRVQILETLHDRPRRQCELVCECGLSRSTVHRALDGLAEREWIHNEGGVYRLTVGGRLVLDQYELLETTIERVDEWGSFLQNLGETATTLPAAALDDAQLVSNVPENPHAAISHVADVFVTSDVDTFYGISPVVSPVLNHGARELATSETEMEYLIDRSVLDASQSAYPDALAVAHSLDHFTLYLHPDELTFGLAVLDDRVLVSTYDAHGSLHECLDGTDEALVRWANDVYEDYRAAAEPIDAPEAEATPRQ</sequence>
<dbReference type="Proteomes" id="UP001500962">
    <property type="component" value="Unassembled WGS sequence"/>
</dbReference>
<accession>A0AAV3SG02</accession>
<dbReference type="InterPro" id="IPR036388">
    <property type="entry name" value="WH-like_DNA-bd_sf"/>
</dbReference>
<protein>
    <submittedName>
        <fullName evidence="4">ArsR family transcriptional regulator</fullName>
    </submittedName>
</protein>
<gene>
    <name evidence="3" type="ORF">GCM10008985_19880</name>
    <name evidence="4" type="ORF">MUK72_07745</name>
</gene>
<name>A0AAV3SG02_HALDO</name>
<reference evidence="3" key="3">
    <citation type="submission" date="2023-12" db="EMBL/GenBank/DDBJ databases">
        <authorList>
            <person name="Sun Q."/>
            <person name="Inoue M."/>
        </authorList>
    </citation>
    <scope>NUCLEOTIDE SEQUENCE</scope>
    <source>
        <strain evidence="3">JCM 12289</strain>
    </source>
</reference>